<evidence type="ECO:0000313" key="6">
    <source>
        <dbReference type="EMBL" id="KAL2505803.1"/>
    </source>
</evidence>
<sequence length="274" mass="32001">MKKHKGKVCPKIEKKLAKYIQESYRCDEPKWNGSSQYQVKCAAWKFMVDIEKRMCVCRKWDLISEIPCPHAIAVILERQDEHENYVCDWYDVDTYLRSYDHMVHPINGQTTWPPSGMFPIQPPKWITAKRGMKKTLRRRQPDEIENARSSMMTRKGRVVMTCSICGQSGHNKQYHTKRNATTRVPAEDVQVDLFVFYSENILSCLFFDIGFVAGQVQWTTAQKGYMNEAIGQYFEAHGTYNKGLLMKICHLHNHRLSPKKDVQIFQLGIHYGTK</sequence>
<dbReference type="PROSITE" id="PS50966">
    <property type="entry name" value="ZF_SWIM"/>
    <property type="match status" value="1"/>
</dbReference>
<evidence type="ECO:0000259" key="5">
    <source>
        <dbReference type="PROSITE" id="PS50966"/>
    </source>
</evidence>
<feature type="domain" description="SWIM-type" evidence="5">
    <location>
        <begin position="46"/>
        <end position="79"/>
    </location>
</feature>
<dbReference type="InterPro" id="IPR006564">
    <property type="entry name" value="Znf_PMZ"/>
</dbReference>
<comment type="caution">
    <text evidence="6">The sequence shown here is derived from an EMBL/GenBank/DDBJ whole genome shotgun (WGS) entry which is preliminary data.</text>
</comment>
<dbReference type="Proteomes" id="UP001604336">
    <property type="component" value="Unassembled WGS sequence"/>
</dbReference>
<dbReference type="AlphaFoldDB" id="A0ABD1SZP2"/>
<evidence type="ECO:0000256" key="4">
    <source>
        <dbReference type="PROSITE-ProRule" id="PRU00325"/>
    </source>
</evidence>
<reference evidence="7" key="1">
    <citation type="submission" date="2024-07" db="EMBL/GenBank/DDBJ databases">
        <title>Two chromosome-level genome assemblies of Korean endemic species Abeliophyllum distichum and Forsythia ovata (Oleaceae).</title>
        <authorList>
            <person name="Jang H."/>
        </authorList>
    </citation>
    <scope>NUCLEOTIDE SEQUENCE [LARGE SCALE GENOMIC DNA]</scope>
</reference>
<organism evidence="6 7">
    <name type="scientific">Abeliophyllum distichum</name>
    <dbReference type="NCBI Taxonomy" id="126358"/>
    <lineage>
        <taxon>Eukaryota</taxon>
        <taxon>Viridiplantae</taxon>
        <taxon>Streptophyta</taxon>
        <taxon>Embryophyta</taxon>
        <taxon>Tracheophyta</taxon>
        <taxon>Spermatophyta</taxon>
        <taxon>Magnoliopsida</taxon>
        <taxon>eudicotyledons</taxon>
        <taxon>Gunneridae</taxon>
        <taxon>Pentapetalae</taxon>
        <taxon>asterids</taxon>
        <taxon>lamiids</taxon>
        <taxon>Lamiales</taxon>
        <taxon>Oleaceae</taxon>
        <taxon>Forsythieae</taxon>
        <taxon>Abeliophyllum</taxon>
    </lineage>
</organism>
<evidence type="ECO:0000256" key="1">
    <source>
        <dbReference type="ARBA" id="ARBA00022723"/>
    </source>
</evidence>
<dbReference type="PANTHER" id="PTHR31973">
    <property type="entry name" value="POLYPROTEIN, PUTATIVE-RELATED"/>
    <property type="match status" value="1"/>
</dbReference>
<name>A0ABD1SZP2_9LAMI</name>
<evidence type="ECO:0000313" key="7">
    <source>
        <dbReference type="Proteomes" id="UP001604336"/>
    </source>
</evidence>
<dbReference type="PANTHER" id="PTHR31973:SF187">
    <property type="entry name" value="MUTATOR TRANSPOSASE MUDRA PROTEIN"/>
    <property type="match status" value="1"/>
</dbReference>
<dbReference type="EMBL" id="JBFOLK010000006">
    <property type="protein sequence ID" value="KAL2505803.1"/>
    <property type="molecule type" value="Genomic_DNA"/>
</dbReference>
<protein>
    <recommendedName>
        <fullName evidence="5">SWIM-type domain-containing protein</fullName>
    </recommendedName>
</protein>
<keyword evidence="1" id="KW-0479">Metal-binding</keyword>
<dbReference type="InterPro" id="IPR007527">
    <property type="entry name" value="Znf_SWIM"/>
</dbReference>
<evidence type="ECO:0000256" key="2">
    <source>
        <dbReference type="ARBA" id="ARBA00022771"/>
    </source>
</evidence>
<dbReference type="Pfam" id="PF04434">
    <property type="entry name" value="SWIM"/>
    <property type="match status" value="1"/>
</dbReference>
<evidence type="ECO:0000256" key="3">
    <source>
        <dbReference type="ARBA" id="ARBA00022833"/>
    </source>
</evidence>
<proteinExistence type="predicted"/>
<dbReference type="SMART" id="SM00575">
    <property type="entry name" value="ZnF_PMZ"/>
    <property type="match status" value="1"/>
</dbReference>
<keyword evidence="7" id="KW-1185">Reference proteome</keyword>
<gene>
    <name evidence="6" type="ORF">Adt_21424</name>
</gene>
<accession>A0ABD1SZP2</accession>
<keyword evidence="3" id="KW-0862">Zinc</keyword>
<dbReference type="GO" id="GO:0008270">
    <property type="term" value="F:zinc ion binding"/>
    <property type="evidence" value="ECO:0007669"/>
    <property type="project" value="UniProtKB-KW"/>
</dbReference>
<keyword evidence="2 4" id="KW-0863">Zinc-finger</keyword>